<name>A0A8J3PB22_9ACTN</name>
<dbReference type="EMBL" id="BONI01000047">
    <property type="protein sequence ID" value="GIG08441.1"/>
    <property type="molecule type" value="Genomic_DNA"/>
</dbReference>
<dbReference type="Proteomes" id="UP000630887">
    <property type="component" value="Unassembled WGS sequence"/>
</dbReference>
<sequence>MGSRVNYVVVRDGEHTVYAQGGGAGYGIDYLFAPGPEVVLRWLAQAGEYAGDHWFDDLMCEGGVLIDVDRQVLLLFNTTFNRLAHRAAMLQAYAATWSGWEIRWAYDGIGDLMAYVGLDPGAARVDDQSEQCERNEFLPGDSVRSVVTVRGADGLVRLYGLSPDLAWLRWRMGPDLVEWLAAGPELPYDVADDVPRSGLDLDPATRRAGLWTLEPLCGLREQWAELWPGWTLEFWEDDLARQAAHDPDRLYDSVTPRVIAHHRHGLAERVRRYWPVRSTMQAGGADVDWLYEHDSAGVRSHFDANITADEIEHAAQLLRGPLA</sequence>
<evidence type="ECO:0000313" key="2">
    <source>
        <dbReference type="Proteomes" id="UP000630887"/>
    </source>
</evidence>
<accession>A0A8J3PB22</accession>
<evidence type="ECO:0000313" key="1">
    <source>
        <dbReference type="EMBL" id="GIG08441.1"/>
    </source>
</evidence>
<reference evidence="1 2" key="1">
    <citation type="submission" date="2021-01" db="EMBL/GenBank/DDBJ databases">
        <title>Whole genome shotgun sequence of Catellatospora coxensis NBRC 107359.</title>
        <authorList>
            <person name="Komaki H."/>
            <person name="Tamura T."/>
        </authorList>
    </citation>
    <scope>NUCLEOTIDE SEQUENCE [LARGE SCALE GENOMIC DNA]</scope>
    <source>
        <strain evidence="1 2">NBRC 107359</strain>
    </source>
</reference>
<dbReference type="RefSeq" id="WP_203694750.1">
    <property type="nucleotide sequence ID" value="NZ_BAAALC010000007.1"/>
</dbReference>
<comment type="caution">
    <text evidence="1">The sequence shown here is derived from an EMBL/GenBank/DDBJ whole genome shotgun (WGS) entry which is preliminary data.</text>
</comment>
<protein>
    <submittedName>
        <fullName evidence="1">Uncharacterized protein</fullName>
    </submittedName>
</protein>
<proteinExistence type="predicted"/>
<keyword evidence="2" id="KW-1185">Reference proteome</keyword>
<dbReference type="AlphaFoldDB" id="A0A8J3PB22"/>
<gene>
    <name evidence="1" type="ORF">Cco03nite_51410</name>
</gene>
<organism evidence="1 2">
    <name type="scientific">Catellatospora coxensis</name>
    <dbReference type="NCBI Taxonomy" id="310354"/>
    <lineage>
        <taxon>Bacteria</taxon>
        <taxon>Bacillati</taxon>
        <taxon>Actinomycetota</taxon>
        <taxon>Actinomycetes</taxon>
        <taxon>Micromonosporales</taxon>
        <taxon>Micromonosporaceae</taxon>
        <taxon>Catellatospora</taxon>
    </lineage>
</organism>